<protein>
    <submittedName>
        <fullName evidence="1">Uncharacterized protein</fullName>
    </submittedName>
</protein>
<dbReference type="InParanoid" id="A0A7R8ULG4"/>
<evidence type="ECO:0000313" key="2">
    <source>
        <dbReference type="Proteomes" id="UP000594454"/>
    </source>
</evidence>
<reference evidence="1 2" key="1">
    <citation type="submission" date="2020-11" db="EMBL/GenBank/DDBJ databases">
        <authorList>
            <person name="Wallbank WR R."/>
            <person name="Pardo Diaz C."/>
            <person name="Kozak K."/>
            <person name="Martin S."/>
            <person name="Jiggins C."/>
            <person name="Moest M."/>
            <person name="Warren A I."/>
            <person name="Generalovic N T."/>
            <person name="Byers J.R.P. K."/>
            <person name="Montejo-Kovacevich G."/>
            <person name="Yen C E."/>
        </authorList>
    </citation>
    <scope>NUCLEOTIDE SEQUENCE [LARGE SCALE GENOMIC DNA]</scope>
</reference>
<keyword evidence="2" id="KW-1185">Reference proteome</keyword>
<proteinExistence type="predicted"/>
<dbReference type="InterPro" id="IPR036570">
    <property type="entry name" value="HORMA_dom_sf"/>
</dbReference>
<dbReference type="OrthoDB" id="70161at2759"/>
<accession>A0A7R8ULG4</accession>
<dbReference type="EMBL" id="LR899010">
    <property type="protein sequence ID" value="CAD7082737.1"/>
    <property type="molecule type" value="Genomic_DNA"/>
</dbReference>
<dbReference type="Proteomes" id="UP000594454">
    <property type="component" value="Chromosome 2"/>
</dbReference>
<gene>
    <name evidence="1" type="ORF">HERILL_LOCUS5748</name>
</gene>
<sequence length="92" mass="10421">MSATRFSATEKDVEKFIKFLALKSAQVVVQSRLGEKLQTHCNPQASGNDWVSVSNFGEKERFHCSNMECNASRRWKLARPVMPCGRCTAVQR</sequence>
<organism evidence="1 2">
    <name type="scientific">Hermetia illucens</name>
    <name type="common">Black soldier fly</name>
    <dbReference type="NCBI Taxonomy" id="343691"/>
    <lineage>
        <taxon>Eukaryota</taxon>
        <taxon>Metazoa</taxon>
        <taxon>Ecdysozoa</taxon>
        <taxon>Arthropoda</taxon>
        <taxon>Hexapoda</taxon>
        <taxon>Insecta</taxon>
        <taxon>Pterygota</taxon>
        <taxon>Neoptera</taxon>
        <taxon>Endopterygota</taxon>
        <taxon>Diptera</taxon>
        <taxon>Brachycera</taxon>
        <taxon>Stratiomyomorpha</taxon>
        <taxon>Stratiomyidae</taxon>
        <taxon>Hermetiinae</taxon>
        <taxon>Hermetia</taxon>
    </lineage>
</organism>
<dbReference type="AlphaFoldDB" id="A0A7R8ULG4"/>
<name>A0A7R8ULG4_HERIL</name>
<dbReference type="Gene3D" id="3.30.900.10">
    <property type="entry name" value="HORMA domain"/>
    <property type="match status" value="1"/>
</dbReference>
<evidence type="ECO:0000313" key="1">
    <source>
        <dbReference type="EMBL" id="CAD7082737.1"/>
    </source>
</evidence>